<dbReference type="Gene3D" id="3.10.129.10">
    <property type="entry name" value="Hotdog Thioesterase"/>
    <property type="match status" value="1"/>
</dbReference>
<reference evidence="2 3" key="1">
    <citation type="journal article" date="2018" name="Sci. Rep.">
        <title>Comparative genomics provides insights into the lifestyle and reveals functional heterogeneity of dark septate endophytic fungi.</title>
        <authorList>
            <person name="Knapp D.G."/>
            <person name="Nemeth J.B."/>
            <person name="Barry K."/>
            <person name="Hainaut M."/>
            <person name="Henrissat B."/>
            <person name="Johnson J."/>
            <person name="Kuo A."/>
            <person name="Lim J.H.P."/>
            <person name="Lipzen A."/>
            <person name="Nolan M."/>
            <person name="Ohm R.A."/>
            <person name="Tamas L."/>
            <person name="Grigoriev I.V."/>
            <person name="Spatafora J.W."/>
            <person name="Nagy L.G."/>
            <person name="Kovacs G.M."/>
        </authorList>
    </citation>
    <scope>NUCLEOTIDE SEQUENCE [LARGE SCALE GENOMIC DNA]</scope>
    <source>
        <strain evidence="2 3">DSE2036</strain>
    </source>
</reference>
<dbReference type="PANTHER" id="PTHR31793:SF39">
    <property type="entry name" value="THIOESTERASE_THIOL ESTER DEHYDRASE-ISOMERASE"/>
    <property type="match status" value="1"/>
</dbReference>
<proteinExistence type="predicted"/>
<accession>A0A2V1DEY2</accession>
<organism evidence="2 3">
    <name type="scientific">Periconia macrospinosa</name>
    <dbReference type="NCBI Taxonomy" id="97972"/>
    <lineage>
        <taxon>Eukaryota</taxon>
        <taxon>Fungi</taxon>
        <taxon>Dikarya</taxon>
        <taxon>Ascomycota</taxon>
        <taxon>Pezizomycotina</taxon>
        <taxon>Dothideomycetes</taxon>
        <taxon>Pleosporomycetidae</taxon>
        <taxon>Pleosporales</taxon>
        <taxon>Massarineae</taxon>
        <taxon>Periconiaceae</taxon>
        <taxon>Periconia</taxon>
    </lineage>
</organism>
<protein>
    <recommendedName>
        <fullName evidence="4">Thioesterase/thiol ester dehydrase-isomerase</fullName>
    </recommendedName>
</protein>
<evidence type="ECO:0000313" key="2">
    <source>
        <dbReference type="EMBL" id="PVH96652.1"/>
    </source>
</evidence>
<evidence type="ECO:0008006" key="4">
    <source>
        <dbReference type="Google" id="ProtNLM"/>
    </source>
</evidence>
<dbReference type="InterPro" id="IPR050563">
    <property type="entry name" value="4-hydroxybenzoyl-CoA_TE"/>
</dbReference>
<dbReference type="SUPFAM" id="SSF54637">
    <property type="entry name" value="Thioesterase/thiol ester dehydrase-isomerase"/>
    <property type="match status" value="1"/>
</dbReference>
<dbReference type="CDD" id="cd00586">
    <property type="entry name" value="4HBT"/>
    <property type="match status" value="1"/>
</dbReference>
<dbReference type="Pfam" id="PF13279">
    <property type="entry name" value="4HBT_2"/>
    <property type="match status" value="1"/>
</dbReference>
<dbReference type="Proteomes" id="UP000244855">
    <property type="component" value="Unassembled WGS sequence"/>
</dbReference>
<gene>
    <name evidence="2" type="ORF">DM02DRAFT_617073</name>
</gene>
<dbReference type="AlphaFoldDB" id="A0A2V1DEY2"/>
<name>A0A2V1DEY2_9PLEO</name>
<keyword evidence="3" id="KW-1185">Reference proteome</keyword>
<dbReference type="PANTHER" id="PTHR31793">
    <property type="entry name" value="4-HYDROXYBENZOYL-COA THIOESTERASE FAMILY MEMBER"/>
    <property type="match status" value="1"/>
</dbReference>
<dbReference type="InterPro" id="IPR029069">
    <property type="entry name" value="HotDog_dom_sf"/>
</dbReference>
<evidence type="ECO:0000313" key="3">
    <source>
        <dbReference type="Proteomes" id="UP000244855"/>
    </source>
</evidence>
<evidence type="ECO:0000256" key="1">
    <source>
        <dbReference type="SAM" id="MobiDB-lite"/>
    </source>
</evidence>
<feature type="region of interest" description="Disordered" evidence="1">
    <location>
        <begin position="157"/>
        <end position="177"/>
    </location>
</feature>
<dbReference type="STRING" id="97972.A0A2V1DEY2"/>
<dbReference type="GO" id="GO:0047617">
    <property type="term" value="F:fatty acyl-CoA hydrolase activity"/>
    <property type="evidence" value="ECO:0007669"/>
    <property type="project" value="TreeGrafter"/>
</dbReference>
<dbReference type="EMBL" id="KZ805458">
    <property type="protein sequence ID" value="PVH96652.1"/>
    <property type="molecule type" value="Genomic_DNA"/>
</dbReference>
<sequence length="177" mass="20603">MDSMGHVNNVVYNRYAESARVNWILKFAAADPTHRSEWLELITPRNKGLILRSIRTDYKFPMVYPDRVTVLHKLRNKPETDSDHFILDVLILSERHRRTAARCEEDIVVYDYKSGRKSPMEPFMVAKLQQVFDLQQQAKEANVERVNRLLQQVQSLEKGSWDNPNAKEDFGSATTDP</sequence>
<dbReference type="OrthoDB" id="5538558at2759"/>